<dbReference type="EMBL" id="MLJW01000682">
    <property type="protein sequence ID" value="OIQ83669.1"/>
    <property type="molecule type" value="Genomic_DNA"/>
</dbReference>
<feature type="transmembrane region" description="Helical" evidence="1">
    <location>
        <begin position="451"/>
        <end position="470"/>
    </location>
</feature>
<keyword evidence="1" id="KW-0812">Transmembrane</keyword>
<dbReference type="InterPro" id="IPR048389">
    <property type="entry name" value="YciQ-like_C"/>
</dbReference>
<dbReference type="Pfam" id="PF09972">
    <property type="entry name" value="DUF2207"/>
    <property type="match status" value="1"/>
</dbReference>
<proteinExistence type="predicted"/>
<name>A0A1J5R683_9ZZZZ</name>
<dbReference type="AlphaFoldDB" id="A0A1J5R683"/>
<evidence type="ECO:0000256" key="1">
    <source>
        <dbReference type="SAM" id="Phobius"/>
    </source>
</evidence>
<sequence length="634" mass="65039">MSGVAVRSMPGRRRAAVVVVIVGLLVAWGGFASSAVAAVRASDTGGRHVTRYALTYTLTSGGNAHVAIDLDFDFGGDPGHGPTITIPVQQAISGDSSHVRSYPVSDITASSPTGAPAGVNTATGNGWLTVNIGDPSQGSISGAQRYHIEYTIGSVVNSFSDHAEFYWNVVSPDAGSIPISGVSVSVVGPVAADGATCFSGPAGSTTPCDAGAVGADGTATFTQQTLTAGNGLTVAVHYPASAFSGAKALIIATPSPLDPVTPTAVTGALALLIAGVGSVLVVRRVRRNGRDRQYLGLTPGLAPAPGQELQLGYRDKRTPVAVQFTPPPTVSPGEVGTLLDEVADPKDVTATIIDLAVHGYLRIDEIPPAKAGRKPTDWTLSQLREAGPELKSFESALLGFIFTGRQQVALSDLKTTFASSMSKVQTLLYEDVTDNRWFSANPASVRSRWQVGGAILAFFGLFGAFAFANVFDVKGISLVPGALVVVGVVMFVVAKAAPARTPAGTAVLAQAVGFQRYLTTAEANQIRFEEGEDLFSRYLPYAIVFGVAERWARVFGELAAQGNAVAEPAWYGGAGFHTGMFWVSYAAFGSNLDTFTNLATESIAAPTPGSSGGSGFGGGGFSGGGGGGGGVGGW</sequence>
<dbReference type="InterPro" id="IPR018702">
    <property type="entry name" value="DUF2207"/>
</dbReference>
<protein>
    <recommendedName>
        <fullName evidence="5">DUF2207 domain-containing protein</fullName>
    </recommendedName>
</protein>
<keyword evidence="1" id="KW-1133">Transmembrane helix</keyword>
<accession>A0A1J5R683</accession>
<evidence type="ECO:0000259" key="3">
    <source>
        <dbReference type="Pfam" id="PF20990"/>
    </source>
</evidence>
<feature type="transmembrane region" description="Helical" evidence="1">
    <location>
        <begin position="476"/>
        <end position="494"/>
    </location>
</feature>
<feature type="transmembrane region" description="Helical" evidence="1">
    <location>
        <begin position="264"/>
        <end position="282"/>
    </location>
</feature>
<feature type="domain" description="DUF2207" evidence="2">
    <location>
        <begin position="49"/>
        <end position="236"/>
    </location>
</feature>
<gene>
    <name evidence="4" type="ORF">GALL_345190</name>
</gene>
<evidence type="ECO:0008006" key="5">
    <source>
        <dbReference type="Google" id="ProtNLM"/>
    </source>
</evidence>
<keyword evidence="1" id="KW-0472">Membrane</keyword>
<evidence type="ECO:0000313" key="4">
    <source>
        <dbReference type="EMBL" id="OIQ83669.1"/>
    </source>
</evidence>
<organism evidence="4">
    <name type="scientific">mine drainage metagenome</name>
    <dbReference type="NCBI Taxonomy" id="410659"/>
    <lineage>
        <taxon>unclassified sequences</taxon>
        <taxon>metagenomes</taxon>
        <taxon>ecological metagenomes</taxon>
    </lineage>
</organism>
<reference evidence="4" key="1">
    <citation type="submission" date="2016-10" db="EMBL/GenBank/DDBJ databases">
        <title>Sequence of Gallionella enrichment culture.</title>
        <authorList>
            <person name="Poehlein A."/>
            <person name="Muehling M."/>
            <person name="Daniel R."/>
        </authorList>
    </citation>
    <scope>NUCLEOTIDE SEQUENCE</scope>
</reference>
<comment type="caution">
    <text evidence="4">The sequence shown here is derived from an EMBL/GenBank/DDBJ whole genome shotgun (WGS) entry which is preliminary data.</text>
</comment>
<feature type="domain" description="Predicted membrane protein YciQ-like C-terminal" evidence="3">
    <location>
        <begin position="326"/>
        <end position="555"/>
    </location>
</feature>
<dbReference type="Pfam" id="PF20990">
    <property type="entry name" value="DUF2207_C"/>
    <property type="match status" value="1"/>
</dbReference>
<evidence type="ECO:0000259" key="2">
    <source>
        <dbReference type="Pfam" id="PF09972"/>
    </source>
</evidence>